<dbReference type="eggNOG" id="COG1309">
    <property type="taxonomic scope" value="Bacteria"/>
</dbReference>
<keyword evidence="1 2" id="KW-0238">DNA-binding</keyword>
<dbReference type="InterPro" id="IPR050109">
    <property type="entry name" value="HTH-type_TetR-like_transc_reg"/>
</dbReference>
<dbReference type="SUPFAM" id="SSF48498">
    <property type="entry name" value="Tetracyclin repressor-like, C-terminal domain"/>
    <property type="match status" value="1"/>
</dbReference>
<dbReference type="GO" id="GO:0003700">
    <property type="term" value="F:DNA-binding transcription factor activity"/>
    <property type="evidence" value="ECO:0007669"/>
    <property type="project" value="TreeGrafter"/>
</dbReference>
<dbReference type="PANTHER" id="PTHR30055">
    <property type="entry name" value="HTH-TYPE TRANSCRIPTIONAL REGULATOR RUTR"/>
    <property type="match status" value="1"/>
</dbReference>
<protein>
    <submittedName>
        <fullName evidence="4">TetR family transcriptional regulator</fullName>
    </submittedName>
</protein>
<dbReference type="KEGG" id="sth:STH3273"/>
<feature type="DNA-binding region" description="H-T-H motif" evidence="2">
    <location>
        <begin position="36"/>
        <end position="55"/>
    </location>
</feature>
<evidence type="ECO:0000256" key="2">
    <source>
        <dbReference type="PROSITE-ProRule" id="PRU00335"/>
    </source>
</evidence>
<dbReference type="Proteomes" id="UP000000417">
    <property type="component" value="Chromosome"/>
</dbReference>
<dbReference type="InterPro" id="IPR036271">
    <property type="entry name" value="Tet_transcr_reg_TetR-rel_C_sf"/>
</dbReference>
<dbReference type="HOGENOM" id="CLU_069356_27_3_9"/>
<evidence type="ECO:0000259" key="3">
    <source>
        <dbReference type="PROSITE" id="PS50977"/>
    </source>
</evidence>
<dbReference type="PRINTS" id="PR00455">
    <property type="entry name" value="HTHTETR"/>
</dbReference>
<dbReference type="InterPro" id="IPR001647">
    <property type="entry name" value="HTH_TetR"/>
</dbReference>
<dbReference type="PROSITE" id="PS01081">
    <property type="entry name" value="HTH_TETR_1"/>
    <property type="match status" value="1"/>
</dbReference>
<evidence type="ECO:0000313" key="5">
    <source>
        <dbReference type="Proteomes" id="UP000000417"/>
    </source>
</evidence>
<organism evidence="4 5">
    <name type="scientific">Symbiobacterium thermophilum (strain DSM 24528 / JCM 14929 / IAM 14863 / T)</name>
    <dbReference type="NCBI Taxonomy" id="292459"/>
    <lineage>
        <taxon>Bacteria</taxon>
        <taxon>Bacillati</taxon>
        <taxon>Bacillota</taxon>
        <taxon>Clostridia</taxon>
        <taxon>Eubacteriales</taxon>
        <taxon>Symbiobacteriaceae</taxon>
        <taxon>Symbiobacterium</taxon>
    </lineage>
</organism>
<dbReference type="EMBL" id="AP006840">
    <property type="protein sequence ID" value="BAD42254.1"/>
    <property type="molecule type" value="Genomic_DNA"/>
</dbReference>
<keyword evidence="5" id="KW-1185">Reference proteome</keyword>
<dbReference type="InterPro" id="IPR009057">
    <property type="entry name" value="Homeodomain-like_sf"/>
</dbReference>
<name>Q67J96_SYMTH</name>
<dbReference type="GO" id="GO:0000976">
    <property type="term" value="F:transcription cis-regulatory region binding"/>
    <property type="evidence" value="ECO:0007669"/>
    <property type="project" value="TreeGrafter"/>
</dbReference>
<evidence type="ECO:0000256" key="1">
    <source>
        <dbReference type="ARBA" id="ARBA00023125"/>
    </source>
</evidence>
<dbReference type="PROSITE" id="PS50977">
    <property type="entry name" value="HTH_TETR_2"/>
    <property type="match status" value="1"/>
</dbReference>
<dbReference type="PANTHER" id="PTHR30055:SF226">
    <property type="entry name" value="HTH-TYPE TRANSCRIPTIONAL REGULATOR PKSA"/>
    <property type="match status" value="1"/>
</dbReference>
<accession>Q67J96</accession>
<evidence type="ECO:0000313" key="4">
    <source>
        <dbReference type="EMBL" id="BAD42254.1"/>
    </source>
</evidence>
<dbReference type="STRING" id="292459.STH3273"/>
<dbReference type="SUPFAM" id="SSF46689">
    <property type="entry name" value="Homeodomain-like"/>
    <property type="match status" value="1"/>
</dbReference>
<sequence length="210" mass="23299">MPSATGKGEAAMESTRSRILDAALELISERGYNGATTAEIARRAGVAEGTIYRYFKDKKELFVACVEPVVHEALRRERRLPRSGDLRELIRIRIRELVQIIRENRAVFNVLFTEGRFHPEIADIMLQHVVSAFTAQDREAFAKALGEKPINPQLPIILTVGLAAAIWAILQVGPGVPAPFAGLLPPDWYDRLDDDIADFFTNAIFASATV</sequence>
<proteinExistence type="predicted"/>
<reference evidence="4 5" key="1">
    <citation type="journal article" date="2004" name="Nucleic Acids Res.">
        <title>Genome sequence of Symbiobacterium thermophilum, an uncultivable bacterium that depends on microbial commensalism.</title>
        <authorList>
            <person name="Ueda K."/>
            <person name="Yamashita A."/>
            <person name="Ishikawa J."/>
            <person name="Shimada M."/>
            <person name="Watsuji T."/>
            <person name="Morimura K."/>
            <person name="Ikeda H."/>
            <person name="Hattori M."/>
            <person name="Beppu T."/>
        </authorList>
    </citation>
    <scope>NUCLEOTIDE SEQUENCE [LARGE SCALE GENOMIC DNA]</scope>
    <source>
        <strain evidence="5">T / IAM 14863</strain>
    </source>
</reference>
<dbReference type="InterPro" id="IPR023772">
    <property type="entry name" value="DNA-bd_HTH_TetR-type_CS"/>
</dbReference>
<dbReference type="AlphaFoldDB" id="Q67J96"/>
<dbReference type="Pfam" id="PF00440">
    <property type="entry name" value="TetR_N"/>
    <property type="match status" value="1"/>
</dbReference>
<feature type="domain" description="HTH tetR-type" evidence="3">
    <location>
        <begin position="13"/>
        <end position="73"/>
    </location>
</feature>
<dbReference type="Gene3D" id="1.10.357.10">
    <property type="entry name" value="Tetracycline Repressor, domain 2"/>
    <property type="match status" value="1"/>
</dbReference>
<gene>
    <name evidence="4" type="ordered locus">STH3273</name>
</gene>